<dbReference type="InterPro" id="IPR038764">
    <property type="entry name" value="GNAT_N_AcTrfase_prd"/>
</dbReference>
<comment type="caution">
    <text evidence="3">The sequence shown here is derived from an EMBL/GenBank/DDBJ whole genome shotgun (WGS) entry which is preliminary data.</text>
</comment>
<dbReference type="PANTHER" id="PTHR41700:SF1">
    <property type="entry name" value="N-ACETYLTRANSFERASE DOMAIN-CONTAINING PROTEIN"/>
    <property type="match status" value="1"/>
</dbReference>
<dbReference type="Proteomes" id="UP001551675">
    <property type="component" value="Unassembled WGS sequence"/>
</dbReference>
<dbReference type="SUPFAM" id="SSF55729">
    <property type="entry name" value="Acyl-CoA N-acyltransferases (Nat)"/>
    <property type="match status" value="1"/>
</dbReference>
<dbReference type="EMBL" id="JBFALK010000002">
    <property type="protein sequence ID" value="MEV0967911.1"/>
    <property type="molecule type" value="Genomic_DNA"/>
</dbReference>
<proteinExistence type="predicted"/>
<gene>
    <name evidence="3" type="ORF">AB0I59_04700</name>
</gene>
<evidence type="ECO:0000259" key="2">
    <source>
        <dbReference type="PROSITE" id="PS51186"/>
    </source>
</evidence>
<evidence type="ECO:0000313" key="4">
    <source>
        <dbReference type="Proteomes" id="UP001551675"/>
    </source>
</evidence>
<dbReference type="InterPro" id="IPR000182">
    <property type="entry name" value="GNAT_dom"/>
</dbReference>
<accession>A0ABV3G8F4</accession>
<dbReference type="RefSeq" id="WP_358130056.1">
    <property type="nucleotide sequence ID" value="NZ_JBFALK010000002.1"/>
</dbReference>
<dbReference type="PROSITE" id="PS51186">
    <property type="entry name" value="GNAT"/>
    <property type="match status" value="1"/>
</dbReference>
<keyword evidence="4" id="KW-1185">Reference proteome</keyword>
<name>A0ABV3G8F4_MICGL</name>
<reference evidence="3 4" key="1">
    <citation type="submission" date="2024-06" db="EMBL/GenBank/DDBJ databases">
        <title>The Natural Products Discovery Center: Release of the First 8490 Sequenced Strains for Exploring Actinobacteria Biosynthetic Diversity.</title>
        <authorList>
            <person name="Kalkreuter E."/>
            <person name="Kautsar S.A."/>
            <person name="Yang D."/>
            <person name="Bader C.D."/>
            <person name="Teijaro C.N."/>
            <person name="Fluegel L."/>
            <person name="Davis C.M."/>
            <person name="Simpson J.R."/>
            <person name="Lauterbach L."/>
            <person name="Steele A.D."/>
            <person name="Gui C."/>
            <person name="Meng S."/>
            <person name="Li G."/>
            <person name="Viehrig K."/>
            <person name="Ye F."/>
            <person name="Su P."/>
            <person name="Kiefer A.F."/>
            <person name="Nichols A."/>
            <person name="Cepeda A.J."/>
            <person name="Yan W."/>
            <person name="Fan B."/>
            <person name="Jiang Y."/>
            <person name="Adhikari A."/>
            <person name="Zheng C.-J."/>
            <person name="Schuster L."/>
            <person name="Cowan T.M."/>
            <person name="Smanski M.J."/>
            <person name="Chevrette M.G."/>
            <person name="De Carvalho L.P.S."/>
            <person name="Shen B."/>
        </authorList>
    </citation>
    <scope>NUCLEOTIDE SEQUENCE [LARGE SCALE GENOMIC DNA]</scope>
    <source>
        <strain evidence="3 4">NPDC050100</strain>
    </source>
</reference>
<feature type="compositionally biased region" description="Low complexity" evidence="1">
    <location>
        <begin position="8"/>
        <end position="22"/>
    </location>
</feature>
<dbReference type="PANTHER" id="PTHR41700">
    <property type="entry name" value="GCN5-RELATED N-ACETYLTRANSFERASE"/>
    <property type="match status" value="1"/>
</dbReference>
<organism evidence="3 4">
    <name type="scientific">Microtetraspora glauca</name>
    <dbReference type="NCBI Taxonomy" id="1996"/>
    <lineage>
        <taxon>Bacteria</taxon>
        <taxon>Bacillati</taxon>
        <taxon>Actinomycetota</taxon>
        <taxon>Actinomycetes</taxon>
        <taxon>Streptosporangiales</taxon>
        <taxon>Streptosporangiaceae</taxon>
        <taxon>Microtetraspora</taxon>
    </lineage>
</organism>
<protein>
    <submittedName>
        <fullName evidence="3">GNAT family N-acetyltransferase</fullName>
    </submittedName>
</protein>
<feature type="domain" description="N-acetyltransferase" evidence="2">
    <location>
        <begin position="49"/>
        <end position="191"/>
    </location>
</feature>
<dbReference type="InterPro" id="IPR016181">
    <property type="entry name" value="Acyl_CoA_acyltransferase"/>
</dbReference>
<evidence type="ECO:0000313" key="3">
    <source>
        <dbReference type="EMBL" id="MEV0967911.1"/>
    </source>
</evidence>
<feature type="region of interest" description="Disordered" evidence="1">
    <location>
        <begin position="1"/>
        <end position="22"/>
    </location>
</feature>
<sequence length="318" mass="33215">MTGGGDHGAPAPAAETTGTAVDTAGDTAAETTDTAADTAAAEAAARSGVRIRELHDIPDFERVVRVFDEIWHPEPHNPPITVELMRALSHAGNYVAGAFDGDTLVGASVGFFAAPAGKALHSHVTGAVRRGAGFALKLHQRAWALRRGLRRITWTFDPLVRRNAHFNLAKLGALPEEYLPEFYGPMADAVNADDESDRVLAVWRLDAPHVVRACGFAPYLPEVPGDAVRGISDEGGRPIARAVDGRVILVAVPEDVETLRHADPGAAKAWRHAVREVLGGLMDGGARVAGFAGGHYVVLTAPGRAPGVAPGSAGVIGA</sequence>
<evidence type="ECO:0000256" key="1">
    <source>
        <dbReference type="SAM" id="MobiDB-lite"/>
    </source>
</evidence>